<evidence type="ECO:0000313" key="3">
    <source>
        <dbReference type="Proteomes" id="UP000317550"/>
    </source>
</evidence>
<feature type="compositionally biased region" description="Basic and acidic residues" evidence="1">
    <location>
        <begin position="1"/>
        <end position="17"/>
    </location>
</feature>
<evidence type="ECO:0000313" key="2">
    <source>
        <dbReference type="EMBL" id="QDQ28149.1"/>
    </source>
</evidence>
<dbReference type="KEGG" id="cari:FNU76_18345"/>
<dbReference type="InterPro" id="IPR010869">
    <property type="entry name" value="DUF1501"/>
</dbReference>
<keyword evidence="3" id="KW-1185">Reference proteome</keyword>
<accession>A0A516SJ16</accession>
<dbReference type="Proteomes" id="UP000317550">
    <property type="component" value="Chromosome"/>
</dbReference>
<sequence>MRLAQDHVGCRQGRDHPQCPGRQQPRSCPRPTGNEPRRPQHAAHPVRQARLGGRLVAGLGGSSRIVSMSAAPSSFCFGPHPTDPLDHRNDRLLNMKNSRGLALSDAVDLPGNAYDRSMANSLRNYYESKAAKLAQSDVYGRFIQSERSLRQFGSSMNRALDAQPIPAPISKLYTGLPPSRLNNANMGEQIRNLYDAIRNRDLFDMRVASLCYDGWDSHAGEIAMIEPRYEDLFGTGKALDTLWQSVEAASRQNMVLVLGGEFGRQLRANGAGGTDHGRGSHMIVIGENVRGGFYGNPFPTSELAKLGKQSPDIDGLTAIERVYASISEWVAPGAGSVVFPGVAGMPQEPGNALNLFRA</sequence>
<name>A0A516SJ16_9NEIS</name>
<proteinExistence type="predicted"/>
<feature type="region of interest" description="Disordered" evidence="1">
    <location>
        <begin position="1"/>
        <end position="51"/>
    </location>
</feature>
<gene>
    <name evidence="2" type="ORF">FNU76_18345</name>
</gene>
<dbReference type="EMBL" id="CP041730">
    <property type="protein sequence ID" value="QDQ28149.1"/>
    <property type="molecule type" value="Genomic_DNA"/>
</dbReference>
<dbReference type="AlphaFoldDB" id="A0A516SJ16"/>
<organism evidence="2 3">
    <name type="scientific">Chitinimonas arctica</name>
    <dbReference type="NCBI Taxonomy" id="2594795"/>
    <lineage>
        <taxon>Bacteria</taxon>
        <taxon>Pseudomonadati</taxon>
        <taxon>Pseudomonadota</taxon>
        <taxon>Betaproteobacteria</taxon>
        <taxon>Neisseriales</taxon>
        <taxon>Chitinibacteraceae</taxon>
        <taxon>Chitinimonas</taxon>
    </lineage>
</organism>
<evidence type="ECO:0000256" key="1">
    <source>
        <dbReference type="SAM" id="MobiDB-lite"/>
    </source>
</evidence>
<protein>
    <submittedName>
        <fullName evidence="2">DUF1501 domain-containing protein</fullName>
    </submittedName>
</protein>
<reference evidence="3" key="1">
    <citation type="submission" date="2019-07" db="EMBL/GenBank/DDBJ databases">
        <title>Chitinimonas sp. nov., isolated from Ny-Alesund, arctica soil.</title>
        <authorList>
            <person name="Xu Q."/>
            <person name="Peng F."/>
        </authorList>
    </citation>
    <scope>NUCLEOTIDE SEQUENCE [LARGE SCALE GENOMIC DNA]</scope>
    <source>
        <strain evidence="3">R3-44</strain>
    </source>
</reference>
<dbReference type="OrthoDB" id="9779968at2"/>
<dbReference type="Pfam" id="PF07394">
    <property type="entry name" value="DUF1501"/>
    <property type="match status" value="1"/>
</dbReference>